<dbReference type="SUPFAM" id="SSF53474">
    <property type="entry name" value="alpha/beta-Hydrolases"/>
    <property type="match status" value="1"/>
</dbReference>
<dbReference type="PRINTS" id="PR00412">
    <property type="entry name" value="EPOXHYDRLASE"/>
</dbReference>
<evidence type="ECO:0000313" key="3">
    <source>
        <dbReference type="EMBL" id="QEC46906.1"/>
    </source>
</evidence>
<gene>
    <name evidence="3" type="ORF">FSW04_04390</name>
</gene>
<dbReference type="OrthoDB" id="5431692at2"/>
<evidence type="ECO:0000259" key="2">
    <source>
        <dbReference type="Pfam" id="PF00561"/>
    </source>
</evidence>
<dbReference type="RefSeq" id="WP_146916666.1">
    <property type="nucleotide sequence ID" value="NZ_CP042430.1"/>
</dbReference>
<proteinExistence type="predicted"/>
<dbReference type="Gene3D" id="3.40.50.1820">
    <property type="entry name" value="alpha/beta hydrolase"/>
    <property type="match status" value="1"/>
</dbReference>
<dbReference type="EMBL" id="CP042430">
    <property type="protein sequence ID" value="QEC46906.1"/>
    <property type="molecule type" value="Genomic_DNA"/>
</dbReference>
<accession>A0A5B8U1P0</accession>
<dbReference type="Proteomes" id="UP000321805">
    <property type="component" value="Chromosome"/>
</dbReference>
<dbReference type="GO" id="GO:0004301">
    <property type="term" value="F:epoxide hydrolase activity"/>
    <property type="evidence" value="ECO:0007669"/>
    <property type="project" value="TreeGrafter"/>
</dbReference>
<dbReference type="PRINTS" id="PR00111">
    <property type="entry name" value="ABHYDROLASE"/>
</dbReference>
<dbReference type="InterPro" id="IPR000639">
    <property type="entry name" value="Epox_hydrolase-like"/>
</dbReference>
<keyword evidence="1 3" id="KW-0378">Hydrolase</keyword>
<name>A0A5B8U1P0_9ACTN</name>
<dbReference type="InterPro" id="IPR029058">
    <property type="entry name" value="AB_hydrolase_fold"/>
</dbReference>
<feature type="domain" description="AB hydrolase-1" evidence="2">
    <location>
        <begin position="40"/>
        <end position="276"/>
    </location>
</feature>
<dbReference type="AlphaFoldDB" id="A0A5B8U1P0"/>
<sequence length="299" mass="32648">MRAVDHPLQGFPHPSRYTEIGGVRLAYLDLEPEGAGDAGPPVWFMHGEPTWSYLWREVIGPVRAAGHRCIAPDLAGFGRSDKPEDLEWYTYDRHTELMGALLEQLDLHDLTMVVHDWGGPIGLRLAVQHPDRIARLVILDTGLFTGEQRMTDNWLRFRDFVRRTEDLPISFLVDGATLRALGDEEKAAYDAPFETPASKAGARAFPLILPTDPSMPGAEAGRRVLDAMRADTRPKLVLWADQDPVLPLEGGRAFAKALGAPEPEVIAGAAHFLQEDAGAAIGQRIAAWLGDARPGGAGA</sequence>
<organism evidence="3 4">
    <name type="scientific">Baekduia soli</name>
    <dbReference type="NCBI Taxonomy" id="496014"/>
    <lineage>
        <taxon>Bacteria</taxon>
        <taxon>Bacillati</taxon>
        <taxon>Actinomycetota</taxon>
        <taxon>Thermoleophilia</taxon>
        <taxon>Solirubrobacterales</taxon>
        <taxon>Baekduiaceae</taxon>
        <taxon>Baekduia</taxon>
    </lineage>
</organism>
<reference evidence="3 4" key="1">
    <citation type="journal article" date="2018" name="J. Microbiol.">
        <title>Baekduia soli gen. nov., sp. nov., a novel bacterium isolated from the soil of Baekdu Mountain and proposal of a novel family name, Baekduiaceae fam. nov.</title>
        <authorList>
            <person name="An D.S."/>
            <person name="Siddiqi M.Z."/>
            <person name="Kim K.H."/>
            <person name="Yu H.S."/>
            <person name="Im W.T."/>
        </authorList>
    </citation>
    <scope>NUCLEOTIDE SEQUENCE [LARGE SCALE GENOMIC DNA]</scope>
    <source>
        <strain evidence="3 4">BR7-21</strain>
    </source>
</reference>
<dbReference type="PANTHER" id="PTHR42977">
    <property type="entry name" value="HYDROLASE-RELATED"/>
    <property type="match status" value="1"/>
</dbReference>
<dbReference type="NCBIfam" id="NF002043">
    <property type="entry name" value="PRK00870.1"/>
    <property type="match status" value="1"/>
</dbReference>
<keyword evidence="4" id="KW-1185">Reference proteome</keyword>
<protein>
    <submittedName>
        <fullName evidence="3">Alpha/beta fold hydrolase</fullName>
    </submittedName>
</protein>
<dbReference type="InterPro" id="IPR051340">
    <property type="entry name" value="Haloalkane_dehalogenase"/>
</dbReference>
<dbReference type="InterPro" id="IPR000073">
    <property type="entry name" value="AB_hydrolase_1"/>
</dbReference>
<evidence type="ECO:0000313" key="4">
    <source>
        <dbReference type="Proteomes" id="UP000321805"/>
    </source>
</evidence>
<dbReference type="KEGG" id="bsol:FSW04_04390"/>
<dbReference type="PANTHER" id="PTHR42977:SF3">
    <property type="entry name" value="AB HYDROLASE-1 DOMAIN-CONTAINING PROTEIN"/>
    <property type="match status" value="1"/>
</dbReference>
<dbReference type="Pfam" id="PF00561">
    <property type="entry name" value="Abhydrolase_1"/>
    <property type="match status" value="1"/>
</dbReference>
<evidence type="ECO:0000256" key="1">
    <source>
        <dbReference type="ARBA" id="ARBA00022801"/>
    </source>
</evidence>